<accession>A0A6J4MKW5</accession>
<name>A0A6J4MKW5_9HYPH</name>
<sequence length="113" mass="11721">MMQFGIALPMSVNVPFAIVGSAALKPYSDGTGDIPLALSGDKKIPYVLLWPHARPWRVSRVEPMLRALPDAREVAEVLKGALAAAAPVAARAGVLHPEGRSQAATGTPLASAA</sequence>
<dbReference type="AlphaFoldDB" id="A0A6J4MKW5"/>
<evidence type="ECO:0000313" key="1">
    <source>
        <dbReference type="EMBL" id="CAA9362670.1"/>
    </source>
</evidence>
<protein>
    <submittedName>
        <fullName evidence="1">Photosynthetic complex assembly protein</fullName>
    </submittedName>
</protein>
<gene>
    <name evidence="1" type="ORF">AVDCRST_MAG90-3124</name>
</gene>
<proteinExistence type="predicted"/>
<organism evidence="1">
    <name type="scientific">uncultured Microvirga sp</name>
    <dbReference type="NCBI Taxonomy" id="412392"/>
    <lineage>
        <taxon>Bacteria</taxon>
        <taxon>Pseudomonadati</taxon>
        <taxon>Pseudomonadota</taxon>
        <taxon>Alphaproteobacteria</taxon>
        <taxon>Hyphomicrobiales</taxon>
        <taxon>Methylobacteriaceae</taxon>
        <taxon>Microvirga</taxon>
        <taxon>environmental samples</taxon>
    </lineage>
</organism>
<reference evidence="1" key="1">
    <citation type="submission" date="2020-02" db="EMBL/GenBank/DDBJ databases">
        <authorList>
            <person name="Meier V. D."/>
        </authorList>
    </citation>
    <scope>NUCLEOTIDE SEQUENCE</scope>
    <source>
        <strain evidence="1">AVDCRST_MAG90</strain>
    </source>
</reference>
<dbReference type="EMBL" id="CADCUC010000658">
    <property type="protein sequence ID" value="CAA9362670.1"/>
    <property type="molecule type" value="Genomic_DNA"/>
</dbReference>